<protein>
    <recommendedName>
        <fullName evidence="3">BTB domain-containing protein</fullName>
    </recommendedName>
</protein>
<reference evidence="1 2" key="1">
    <citation type="submission" date="2020-07" db="EMBL/GenBank/DDBJ databases">
        <title>Comparative genomics of pyrophilous fungi reveals a link between fire events and developmental genes.</title>
        <authorList>
            <consortium name="DOE Joint Genome Institute"/>
            <person name="Steindorff A.S."/>
            <person name="Carver A."/>
            <person name="Calhoun S."/>
            <person name="Stillman K."/>
            <person name="Liu H."/>
            <person name="Lipzen A."/>
            <person name="Pangilinan J."/>
            <person name="Labutti K."/>
            <person name="Bruns T.D."/>
            <person name="Grigoriev I.V."/>
        </authorList>
    </citation>
    <scope>NUCLEOTIDE SEQUENCE [LARGE SCALE GENOMIC DNA]</scope>
    <source>
        <strain evidence="1 2">CBS 144469</strain>
    </source>
</reference>
<dbReference type="EMBL" id="JACGCI010000053">
    <property type="protein sequence ID" value="KAF6751005.1"/>
    <property type="molecule type" value="Genomic_DNA"/>
</dbReference>
<dbReference type="Proteomes" id="UP000521943">
    <property type="component" value="Unassembled WGS sequence"/>
</dbReference>
<dbReference type="AlphaFoldDB" id="A0A8H6HPX0"/>
<evidence type="ECO:0000313" key="1">
    <source>
        <dbReference type="EMBL" id="KAF6751005.1"/>
    </source>
</evidence>
<name>A0A8H6HPX0_9AGAR</name>
<gene>
    <name evidence="1" type="ORF">DFP72DRAFT_909012</name>
</gene>
<evidence type="ECO:0008006" key="3">
    <source>
        <dbReference type="Google" id="ProtNLM"/>
    </source>
</evidence>
<accession>A0A8H6HPX0</accession>
<proteinExistence type="predicted"/>
<organism evidence="1 2">
    <name type="scientific">Ephemerocybe angulata</name>
    <dbReference type="NCBI Taxonomy" id="980116"/>
    <lineage>
        <taxon>Eukaryota</taxon>
        <taxon>Fungi</taxon>
        <taxon>Dikarya</taxon>
        <taxon>Basidiomycota</taxon>
        <taxon>Agaricomycotina</taxon>
        <taxon>Agaricomycetes</taxon>
        <taxon>Agaricomycetidae</taxon>
        <taxon>Agaricales</taxon>
        <taxon>Agaricineae</taxon>
        <taxon>Psathyrellaceae</taxon>
        <taxon>Ephemerocybe</taxon>
    </lineage>
</organism>
<dbReference type="OrthoDB" id="3223751at2759"/>
<keyword evidence="2" id="KW-1185">Reference proteome</keyword>
<sequence length="311" mass="35683">MTDVFLRIEDEILSVPRASLAISEVFDDMFQASHVGQSGESTRDNPIVLEGEKIADWRALIKVLVPMTTGGNMPTNLLIYDWRDSLKLATKYNMAPVRKRAIEGINGKDGYGYRHKLEWGLEYHVKSFIVEGAAEVVNSLLDSTLKLSLSMRPLTLPLSSQAIIKLLWIEKAMRYPESVQHSHPNPSRSWPEPSPNPLSIRFKYSSVKCRKNACPMSTEDRACLTCKHRHNEDETSVVTDWHVHCGIQVRLADIRCKQCSKSIYSKNWAAYYQCTTCKEKFHINQHFPVTRVYDINELIEEAFEEEIKLCY</sequence>
<evidence type="ECO:0000313" key="2">
    <source>
        <dbReference type="Proteomes" id="UP000521943"/>
    </source>
</evidence>
<comment type="caution">
    <text evidence="1">The sequence shown here is derived from an EMBL/GenBank/DDBJ whole genome shotgun (WGS) entry which is preliminary data.</text>
</comment>